<dbReference type="Proteomes" id="UP001054945">
    <property type="component" value="Unassembled WGS sequence"/>
</dbReference>
<sequence length="71" mass="7752">VNQLPQCHKPANRTACPQVHLNTNFTEVRRKRNDTMPAPLVLASTASLGSPSPGCWRLSCTGGTWCRSEDS</sequence>
<accession>A0AAV4VHA5</accession>
<proteinExistence type="predicted"/>
<reference evidence="1 2" key="1">
    <citation type="submission" date="2021-06" db="EMBL/GenBank/DDBJ databases">
        <title>Caerostris extrusa draft genome.</title>
        <authorList>
            <person name="Kono N."/>
            <person name="Arakawa K."/>
        </authorList>
    </citation>
    <scope>NUCLEOTIDE SEQUENCE [LARGE SCALE GENOMIC DNA]</scope>
</reference>
<organism evidence="1 2">
    <name type="scientific">Caerostris extrusa</name>
    <name type="common">Bark spider</name>
    <name type="synonym">Caerostris bankana</name>
    <dbReference type="NCBI Taxonomy" id="172846"/>
    <lineage>
        <taxon>Eukaryota</taxon>
        <taxon>Metazoa</taxon>
        <taxon>Ecdysozoa</taxon>
        <taxon>Arthropoda</taxon>
        <taxon>Chelicerata</taxon>
        <taxon>Arachnida</taxon>
        <taxon>Araneae</taxon>
        <taxon>Araneomorphae</taxon>
        <taxon>Entelegynae</taxon>
        <taxon>Araneoidea</taxon>
        <taxon>Araneidae</taxon>
        <taxon>Caerostris</taxon>
    </lineage>
</organism>
<gene>
    <name evidence="1" type="ORF">CEXT_210771</name>
</gene>
<evidence type="ECO:0000313" key="2">
    <source>
        <dbReference type="Proteomes" id="UP001054945"/>
    </source>
</evidence>
<keyword evidence="2" id="KW-1185">Reference proteome</keyword>
<dbReference type="AlphaFoldDB" id="A0AAV4VHA5"/>
<name>A0AAV4VHA5_CAEEX</name>
<feature type="non-terminal residue" evidence="1">
    <location>
        <position position="1"/>
    </location>
</feature>
<evidence type="ECO:0000313" key="1">
    <source>
        <dbReference type="EMBL" id="GIY69521.1"/>
    </source>
</evidence>
<protein>
    <submittedName>
        <fullName evidence="1">Uncharacterized protein</fullName>
    </submittedName>
</protein>
<dbReference type="EMBL" id="BPLR01014547">
    <property type="protein sequence ID" value="GIY69521.1"/>
    <property type="molecule type" value="Genomic_DNA"/>
</dbReference>
<comment type="caution">
    <text evidence="1">The sequence shown here is derived from an EMBL/GenBank/DDBJ whole genome shotgun (WGS) entry which is preliminary data.</text>
</comment>